<name>A0A517NTF4_9BACT</name>
<sequence>MSDQEQRESRMVQRIRRMISVNDHLRSYASALQVTVENAAVVLRGHLPSEELKRQLLPTIRQAGVLARVNNCVQVSA</sequence>
<accession>A0A517NTF4</accession>
<gene>
    <name evidence="2" type="ORF">K239x_23570</name>
</gene>
<evidence type="ECO:0000313" key="2">
    <source>
        <dbReference type="EMBL" id="QDT10401.1"/>
    </source>
</evidence>
<keyword evidence="3" id="KW-1185">Reference proteome</keyword>
<dbReference type="AlphaFoldDB" id="A0A517NTF4"/>
<dbReference type="EMBL" id="CP036526">
    <property type="protein sequence ID" value="QDT10401.1"/>
    <property type="molecule type" value="Genomic_DNA"/>
</dbReference>
<proteinExistence type="predicted"/>
<evidence type="ECO:0000259" key="1">
    <source>
        <dbReference type="PROSITE" id="PS50914"/>
    </source>
</evidence>
<protein>
    <recommendedName>
        <fullName evidence="1">BON domain-containing protein</fullName>
    </recommendedName>
</protein>
<dbReference type="InterPro" id="IPR007055">
    <property type="entry name" value="BON_dom"/>
</dbReference>
<reference evidence="2 3" key="1">
    <citation type="submission" date="2019-02" db="EMBL/GenBank/DDBJ databases">
        <title>Deep-cultivation of Planctomycetes and their phenomic and genomic characterization uncovers novel biology.</title>
        <authorList>
            <person name="Wiegand S."/>
            <person name="Jogler M."/>
            <person name="Boedeker C."/>
            <person name="Pinto D."/>
            <person name="Vollmers J."/>
            <person name="Rivas-Marin E."/>
            <person name="Kohn T."/>
            <person name="Peeters S.H."/>
            <person name="Heuer A."/>
            <person name="Rast P."/>
            <person name="Oberbeckmann S."/>
            <person name="Bunk B."/>
            <person name="Jeske O."/>
            <person name="Meyerdierks A."/>
            <person name="Storesund J.E."/>
            <person name="Kallscheuer N."/>
            <person name="Luecker S."/>
            <person name="Lage O.M."/>
            <person name="Pohl T."/>
            <person name="Merkel B.J."/>
            <person name="Hornburger P."/>
            <person name="Mueller R.-W."/>
            <person name="Bruemmer F."/>
            <person name="Labrenz M."/>
            <person name="Spormann A.M."/>
            <person name="Op den Camp H."/>
            <person name="Overmann J."/>
            <person name="Amann R."/>
            <person name="Jetten M.S.M."/>
            <person name="Mascher T."/>
            <person name="Medema M.H."/>
            <person name="Devos D.P."/>
            <person name="Kaster A.-K."/>
            <person name="Ovreas L."/>
            <person name="Rohde M."/>
            <person name="Galperin M.Y."/>
            <person name="Jogler C."/>
        </authorList>
    </citation>
    <scope>NUCLEOTIDE SEQUENCE [LARGE SCALE GENOMIC DNA]</scope>
    <source>
        <strain evidence="2 3">K23_9</strain>
    </source>
</reference>
<organism evidence="2 3">
    <name type="scientific">Stieleria marina</name>
    <dbReference type="NCBI Taxonomy" id="1930275"/>
    <lineage>
        <taxon>Bacteria</taxon>
        <taxon>Pseudomonadati</taxon>
        <taxon>Planctomycetota</taxon>
        <taxon>Planctomycetia</taxon>
        <taxon>Pirellulales</taxon>
        <taxon>Pirellulaceae</taxon>
        <taxon>Stieleria</taxon>
    </lineage>
</organism>
<evidence type="ECO:0000313" key="3">
    <source>
        <dbReference type="Proteomes" id="UP000319817"/>
    </source>
</evidence>
<dbReference type="PROSITE" id="PS50914">
    <property type="entry name" value="BON"/>
    <property type="match status" value="1"/>
</dbReference>
<dbReference type="Proteomes" id="UP000319817">
    <property type="component" value="Chromosome"/>
</dbReference>
<feature type="domain" description="BON" evidence="1">
    <location>
        <begin position="7"/>
        <end position="77"/>
    </location>
</feature>